<accession>A0A0G1U4K6</accession>
<proteinExistence type="predicted"/>
<reference evidence="1 2" key="1">
    <citation type="journal article" date="2015" name="Nature">
        <title>rRNA introns, odd ribosomes, and small enigmatic genomes across a large radiation of phyla.</title>
        <authorList>
            <person name="Brown C.T."/>
            <person name="Hug L.A."/>
            <person name="Thomas B.C."/>
            <person name="Sharon I."/>
            <person name="Castelle C.J."/>
            <person name="Singh A."/>
            <person name="Wilkins M.J."/>
            <person name="Williams K.H."/>
            <person name="Banfield J.F."/>
        </authorList>
    </citation>
    <scope>NUCLEOTIDE SEQUENCE [LARGE SCALE GENOMIC DNA]</scope>
</reference>
<dbReference type="Proteomes" id="UP000033882">
    <property type="component" value="Unassembled WGS sequence"/>
</dbReference>
<comment type="caution">
    <text evidence="1">The sequence shown here is derived from an EMBL/GenBank/DDBJ whole genome shotgun (WGS) entry which is preliminary data.</text>
</comment>
<protein>
    <submittedName>
        <fullName evidence="1">Uncharacterized protein</fullName>
    </submittedName>
</protein>
<name>A0A0G1U4K6_9BACT</name>
<dbReference type="AlphaFoldDB" id="A0A0G1U4K6"/>
<organism evidence="1 2">
    <name type="scientific">Candidatus Wolfebacteria bacterium GW2011_GWA2_47_9b</name>
    <dbReference type="NCBI Taxonomy" id="1619005"/>
    <lineage>
        <taxon>Bacteria</taxon>
        <taxon>Candidatus Wolfeibacteriota</taxon>
    </lineage>
</organism>
<sequence length="113" mass="12350">MQTSTTLDGFSIVVGGEIAGTLYFLGVEVVSGAYNFLLCSNGEVDGLTYICEGAFDEVVRLVDHRGGSGNVFIGKRVIGRNLGLEVFDEQMRFAGELVRHLEHKIEAQQPKKK</sequence>
<evidence type="ECO:0000313" key="1">
    <source>
        <dbReference type="EMBL" id="KKU89022.1"/>
    </source>
</evidence>
<evidence type="ECO:0000313" key="2">
    <source>
        <dbReference type="Proteomes" id="UP000033882"/>
    </source>
</evidence>
<gene>
    <name evidence="1" type="ORF">UY19_C0020G0002</name>
</gene>
<dbReference type="EMBL" id="LCPB01000020">
    <property type="protein sequence ID" value="KKU89022.1"/>
    <property type="molecule type" value="Genomic_DNA"/>
</dbReference>